<keyword evidence="2" id="KW-1185">Reference proteome</keyword>
<evidence type="ECO:0000313" key="2">
    <source>
        <dbReference type="Proteomes" id="UP000016511"/>
    </source>
</evidence>
<dbReference type="STRING" id="649747.HMPREF0083_01253"/>
<dbReference type="AlphaFoldDB" id="U1X7Y7"/>
<sequence length="59" mass="7098">MYRIQMVYLLLTTELMKVGYIWGKVVFTGINGKLRERFSVIYRKLLVFQQHLVLDLTNF</sequence>
<gene>
    <name evidence="1" type="ORF">HMPREF0083_01253</name>
</gene>
<name>U1X7Y7_ANEAE</name>
<evidence type="ECO:0000313" key="1">
    <source>
        <dbReference type="EMBL" id="ERI10653.1"/>
    </source>
</evidence>
<dbReference type="HOGENOM" id="CLU_2950126_0_0_9"/>
<protein>
    <submittedName>
        <fullName evidence="1">Uncharacterized protein</fullName>
    </submittedName>
</protein>
<proteinExistence type="predicted"/>
<organism evidence="1 2">
    <name type="scientific">Aneurinibacillus aneurinilyticus ATCC 12856</name>
    <dbReference type="NCBI Taxonomy" id="649747"/>
    <lineage>
        <taxon>Bacteria</taxon>
        <taxon>Bacillati</taxon>
        <taxon>Bacillota</taxon>
        <taxon>Bacilli</taxon>
        <taxon>Bacillales</taxon>
        <taxon>Paenibacillaceae</taxon>
        <taxon>Aneurinibacillus group</taxon>
        <taxon>Aneurinibacillus</taxon>
    </lineage>
</organism>
<comment type="caution">
    <text evidence="1">The sequence shown here is derived from an EMBL/GenBank/DDBJ whole genome shotgun (WGS) entry which is preliminary data.</text>
</comment>
<accession>U1X7Y7</accession>
<dbReference type="Proteomes" id="UP000016511">
    <property type="component" value="Unassembled WGS sequence"/>
</dbReference>
<dbReference type="EMBL" id="AWSJ01000083">
    <property type="protein sequence ID" value="ERI10653.1"/>
    <property type="molecule type" value="Genomic_DNA"/>
</dbReference>
<reference evidence="1 2" key="1">
    <citation type="submission" date="2013-08" db="EMBL/GenBank/DDBJ databases">
        <authorList>
            <person name="Weinstock G."/>
            <person name="Sodergren E."/>
            <person name="Wylie T."/>
            <person name="Fulton L."/>
            <person name="Fulton R."/>
            <person name="Fronick C."/>
            <person name="O'Laughlin M."/>
            <person name="Godfrey J."/>
            <person name="Miner T."/>
            <person name="Herter B."/>
            <person name="Appelbaum E."/>
            <person name="Cordes M."/>
            <person name="Lek S."/>
            <person name="Wollam A."/>
            <person name="Pepin K.H."/>
            <person name="Palsikar V.B."/>
            <person name="Mitreva M."/>
            <person name="Wilson R.K."/>
        </authorList>
    </citation>
    <scope>NUCLEOTIDE SEQUENCE [LARGE SCALE GENOMIC DNA]</scope>
    <source>
        <strain evidence="1 2">ATCC 12856</strain>
    </source>
</reference>